<dbReference type="InterPro" id="IPR004010">
    <property type="entry name" value="Double_Cache_2"/>
</dbReference>
<feature type="domain" description="Single Cache" evidence="6">
    <location>
        <begin position="77"/>
        <end position="176"/>
    </location>
</feature>
<dbReference type="SMART" id="SM01049">
    <property type="entry name" value="Cache_2"/>
    <property type="match status" value="2"/>
</dbReference>
<evidence type="ECO:0000313" key="8">
    <source>
        <dbReference type="Proteomes" id="UP000189670"/>
    </source>
</evidence>
<dbReference type="InterPro" id="IPR033480">
    <property type="entry name" value="sCache_2"/>
</dbReference>
<dbReference type="Pfam" id="PF08269">
    <property type="entry name" value="dCache_2"/>
    <property type="match status" value="1"/>
</dbReference>
<dbReference type="GO" id="GO:0005886">
    <property type="term" value="C:plasma membrane"/>
    <property type="evidence" value="ECO:0007669"/>
    <property type="project" value="UniProtKB-SubCell"/>
</dbReference>
<dbReference type="Proteomes" id="UP000189670">
    <property type="component" value="Unassembled WGS sequence"/>
</dbReference>
<evidence type="ECO:0000256" key="4">
    <source>
        <dbReference type="ARBA" id="ARBA00022989"/>
    </source>
</evidence>
<dbReference type="Gene3D" id="3.30.450.20">
    <property type="entry name" value="PAS domain"/>
    <property type="match status" value="2"/>
</dbReference>
<evidence type="ECO:0000256" key="1">
    <source>
        <dbReference type="ARBA" id="ARBA00004651"/>
    </source>
</evidence>
<organism evidence="7 8">
    <name type="scientific">Candidatus Magnetoglobus multicellularis str. Araruama</name>
    <dbReference type="NCBI Taxonomy" id="890399"/>
    <lineage>
        <taxon>Bacteria</taxon>
        <taxon>Pseudomonadati</taxon>
        <taxon>Thermodesulfobacteriota</taxon>
        <taxon>Desulfobacteria</taxon>
        <taxon>Desulfobacterales</taxon>
        <taxon>Desulfobacteraceae</taxon>
        <taxon>Candidatus Magnetoglobus</taxon>
    </lineage>
</organism>
<sequence length="323" mass="36818">MKISTKMIVMFTIALLVSEALIAWIGIYSIQSKAQQEILDFSKNERFQIKQKLKNYVNIAYETIQSNYENSHNIDYQKQMYGHRLINIIDSAHSIIMTKVQNAKKGLISENQAKNHAINEIKSIRYDNGSGYIWINDMSRPFAKMIMHPTVPALNGKILDNPKYDCALGKKRNLFAAFVDVCEKNGQGFVDYLWPKPTKDGLTTDQPKLSYVRSIEEWGWVIGTGIYLDDALSDAIEKTKHDIKKMRYDAGVGYFWINDIGKPYPKMVMHPTVPALDGKVLNNPKYNCALGVKKICSRQPWNFAKKMVRGLLITSGPNPQKMA</sequence>
<feature type="domain" description="Single Cache" evidence="6">
    <location>
        <begin position="223"/>
        <end position="287"/>
    </location>
</feature>
<keyword evidence="3" id="KW-0812">Transmembrane</keyword>
<gene>
    <name evidence="7" type="ORF">OMM_00238</name>
</gene>
<evidence type="ECO:0000256" key="2">
    <source>
        <dbReference type="ARBA" id="ARBA00022475"/>
    </source>
</evidence>
<comment type="subcellular location">
    <subcellularLocation>
        <location evidence="1">Cell membrane</location>
        <topology evidence="1">Multi-pass membrane protein</topology>
    </subcellularLocation>
</comment>
<evidence type="ECO:0000259" key="6">
    <source>
        <dbReference type="SMART" id="SM01049"/>
    </source>
</evidence>
<reference evidence="8" key="1">
    <citation type="submission" date="2012-11" db="EMBL/GenBank/DDBJ databases">
        <authorList>
            <person name="Lucero-Rivera Y.E."/>
            <person name="Tovar-Ramirez D."/>
        </authorList>
    </citation>
    <scope>NUCLEOTIDE SEQUENCE [LARGE SCALE GENOMIC DNA]</scope>
    <source>
        <strain evidence="8">Araruama</strain>
    </source>
</reference>
<evidence type="ECO:0000256" key="5">
    <source>
        <dbReference type="ARBA" id="ARBA00023136"/>
    </source>
</evidence>
<keyword evidence="2" id="KW-1003">Cell membrane</keyword>
<keyword evidence="4" id="KW-1133">Transmembrane helix</keyword>
<keyword evidence="5" id="KW-0472">Membrane</keyword>
<accession>A0A1V1PHP1</accession>
<evidence type="ECO:0000256" key="3">
    <source>
        <dbReference type="ARBA" id="ARBA00022692"/>
    </source>
</evidence>
<dbReference type="EMBL" id="ATBP01000008">
    <property type="protein sequence ID" value="ETR74411.1"/>
    <property type="molecule type" value="Genomic_DNA"/>
</dbReference>
<name>A0A1V1PHP1_9BACT</name>
<proteinExistence type="predicted"/>
<protein>
    <recommendedName>
        <fullName evidence="6">Single Cache domain-containing protein</fullName>
    </recommendedName>
</protein>
<comment type="caution">
    <text evidence="7">The sequence shown here is derived from an EMBL/GenBank/DDBJ whole genome shotgun (WGS) entry which is preliminary data.</text>
</comment>
<dbReference type="AlphaFoldDB" id="A0A1V1PHP1"/>
<evidence type="ECO:0000313" key="7">
    <source>
        <dbReference type="EMBL" id="ETR74411.1"/>
    </source>
</evidence>